<protein>
    <submittedName>
        <fullName evidence="5">Carbohydrate kinase</fullName>
    </submittedName>
</protein>
<organism evidence="5 6">
    <name type="scientific">Streptomyces varsoviensis</name>
    <dbReference type="NCBI Taxonomy" id="67373"/>
    <lineage>
        <taxon>Bacteria</taxon>
        <taxon>Bacillati</taxon>
        <taxon>Actinomycetota</taxon>
        <taxon>Actinomycetes</taxon>
        <taxon>Kitasatosporales</taxon>
        <taxon>Streptomycetaceae</taxon>
        <taxon>Streptomyces</taxon>
    </lineage>
</organism>
<evidence type="ECO:0000256" key="1">
    <source>
        <dbReference type="ARBA" id="ARBA00009156"/>
    </source>
</evidence>
<dbReference type="Gene3D" id="3.30.420.40">
    <property type="match status" value="1"/>
</dbReference>
<dbReference type="EMBL" id="LGUT01002039">
    <property type="protein sequence ID" value="KOG87777.1"/>
    <property type="molecule type" value="Genomic_DNA"/>
</dbReference>
<accession>A0ABR5J2Y9</accession>
<dbReference type="InterPro" id="IPR043129">
    <property type="entry name" value="ATPase_NBD"/>
</dbReference>
<comment type="similarity">
    <text evidence="1">Belongs to the FGGY kinase family.</text>
</comment>
<dbReference type="GO" id="GO:0016301">
    <property type="term" value="F:kinase activity"/>
    <property type="evidence" value="ECO:0007669"/>
    <property type="project" value="UniProtKB-KW"/>
</dbReference>
<name>A0ABR5J2Y9_9ACTN</name>
<reference evidence="5 6" key="1">
    <citation type="submission" date="2015-07" db="EMBL/GenBank/DDBJ databases">
        <authorList>
            <person name="Ju K.-S."/>
            <person name="Doroghazi J.R."/>
            <person name="Metcalf W.W."/>
        </authorList>
    </citation>
    <scope>NUCLEOTIDE SEQUENCE [LARGE SCALE GENOMIC DNA]</scope>
    <source>
        <strain evidence="5 6">NRRL B-3589</strain>
    </source>
</reference>
<evidence type="ECO:0000313" key="5">
    <source>
        <dbReference type="EMBL" id="KOG87777.1"/>
    </source>
</evidence>
<dbReference type="Pfam" id="PF00370">
    <property type="entry name" value="FGGY_N"/>
    <property type="match status" value="1"/>
</dbReference>
<keyword evidence="3 5" id="KW-0418">Kinase</keyword>
<comment type="caution">
    <text evidence="5">The sequence shown here is derived from an EMBL/GenBank/DDBJ whole genome shotgun (WGS) entry which is preliminary data.</text>
</comment>
<proteinExistence type="inferred from homology"/>
<dbReference type="PANTHER" id="PTHR10196">
    <property type="entry name" value="SUGAR KINASE"/>
    <property type="match status" value="1"/>
</dbReference>
<feature type="domain" description="Carbohydrate kinase FGGY N-terminal" evidence="4">
    <location>
        <begin position="1"/>
        <end position="97"/>
    </location>
</feature>
<evidence type="ECO:0000256" key="3">
    <source>
        <dbReference type="ARBA" id="ARBA00022777"/>
    </source>
</evidence>
<sequence>MLAVDEGTTGTRAGVVLDSGAVDHVRYRPIEVSHPDVASVEQDPWEIWTATLDVCRQALASARDAHVEVTAVALSTQRATAMLWDRRTGRPLAPAVV</sequence>
<dbReference type="PANTHER" id="PTHR10196:SF78">
    <property type="entry name" value="GLYCEROL KINASE"/>
    <property type="match status" value="1"/>
</dbReference>
<keyword evidence="6" id="KW-1185">Reference proteome</keyword>
<keyword evidence="2" id="KW-0808">Transferase</keyword>
<dbReference type="InterPro" id="IPR018484">
    <property type="entry name" value="FGGY_N"/>
</dbReference>
<dbReference type="SUPFAM" id="SSF53067">
    <property type="entry name" value="Actin-like ATPase domain"/>
    <property type="match status" value="1"/>
</dbReference>
<evidence type="ECO:0000256" key="2">
    <source>
        <dbReference type="ARBA" id="ARBA00022679"/>
    </source>
</evidence>
<gene>
    <name evidence="5" type="ORF">ADK38_23540</name>
</gene>
<evidence type="ECO:0000259" key="4">
    <source>
        <dbReference type="Pfam" id="PF00370"/>
    </source>
</evidence>
<dbReference type="Proteomes" id="UP000037020">
    <property type="component" value="Unassembled WGS sequence"/>
</dbReference>
<evidence type="ECO:0000313" key="6">
    <source>
        <dbReference type="Proteomes" id="UP000037020"/>
    </source>
</evidence>
<feature type="non-terminal residue" evidence="5">
    <location>
        <position position="97"/>
    </location>
</feature>